<dbReference type="InterPro" id="IPR029058">
    <property type="entry name" value="AB_hydrolase_fold"/>
</dbReference>
<evidence type="ECO:0000256" key="6">
    <source>
        <dbReference type="RuleBase" id="RU361156"/>
    </source>
</evidence>
<dbReference type="EC" id="3.4.16.-" evidence="6"/>
<dbReference type="AlphaFoldDB" id="A0A9Q3C6I4"/>
<evidence type="ECO:0000256" key="4">
    <source>
        <dbReference type="ARBA" id="ARBA00022801"/>
    </source>
</evidence>
<protein>
    <recommendedName>
        <fullName evidence="6">Carboxypeptidase</fullName>
        <ecNumber evidence="6">3.4.16.-</ecNumber>
    </recommendedName>
</protein>
<keyword evidence="8" id="KW-1185">Reference proteome</keyword>
<feature type="chain" id="PRO_5040530292" description="Carboxypeptidase" evidence="6">
    <location>
        <begin position="22"/>
        <end position="478"/>
    </location>
</feature>
<dbReference type="InterPro" id="IPR018202">
    <property type="entry name" value="Ser_caboxypep_ser_AS"/>
</dbReference>
<feature type="signal peptide" evidence="6">
    <location>
        <begin position="1"/>
        <end position="21"/>
    </location>
</feature>
<dbReference type="PROSITE" id="PS00131">
    <property type="entry name" value="CARBOXYPEPT_SER_SER"/>
    <property type="match status" value="1"/>
</dbReference>
<evidence type="ECO:0000256" key="5">
    <source>
        <dbReference type="ARBA" id="ARBA00023180"/>
    </source>
</evidence>
<keyword evidence="4 6" id="KW-0378">Hydrolase</keyword>
<evidence type="ECO:0000256" key="3">
    <source>
        <dbReference type="ARBA" id="ARBA00022670"/>
    </source>
</evidence>
<dbReference type="PRINTS" id="PR00724">
    <property type="entry name" value="CRBOXYPTASEC"/>
</dbReference>
<dbReference type="Proteomes" id="UP000765509">
    <property type="component" value="Unassembled WGS sequence"/>
</dbReference>
<organism evidence="7 8">
    <name type="scientific">Austropuccinia psidii MF-1</name>
    <dbReference type="NCBI Taxonomy" id="1389203"/>
    <lineage>
        <taxon>Eukaryota</taxon>
        <taxon>Fungi</taxon>
        <taxon>Dikarya</taxon>
        <taxon>Basidiomycota</taxon>
        <taxon>Pucciniomycotina</taxon>
        <taxon>Pucciniomycetes</taxon>
        <taxon>Pucciniales</taxon>
        <taxon>Sphaerophragmiaceae</taxon>
        <taxon>Austropuccinia</taxon>
    </lineage>
</organism>
<dbReference type="PANTHER" id="PTHR11802:SF479">
    <property type="entry name" value="CARBOXYPEPTIDASE"/>
    <property type="match status" value="1"/>
</dbReference>
<comment type="caution">
    <text evidence="7">The sequence shown here is derived from an EMBL/GenBank/DDBJ whole genome shotgun (WGS) entry which is preliminary data.</text>
</comment>
<reference evidence="7" key="1">
    <citation type="submission" date="2021-03" db="EMBL/GenBank/DDBJ databases">
        <title>Draft genome sequence of rust myrtle Austropuccinia psidii MF-1, a brazilian biotype.</title>
        <authorList>
            <person name="Quecine M.C."/>
            <person name="Pachon D.M.R."/>
            <person name="Bonatelli M.L."/>
            <person name="Correr F.H."/>
            <person name="Franceschini L.M."/>
            <person name="Leite T.F."/>
            <person name="Margarido G.R.A."/>
            <person name="Almeida C.A."/>
            <person name="Ferrarezi J.A."/>
            <person name="Labate C.A."/>
        </authorList>
    </citation>
    <scope>NUCLEOTIDE SEQUENCE</scope>
    <source>
        <strain evidence="7">MF-1</strain>
    </source>
</reference>
<keyword evidence="3 6" id="KW-0645">Protease</keyword>
<dbReference type="Gene3D" id="3.40.50.1820">
    <property type="entry name" value="alpha/beta hydrolase"/>
    <property type="match status" value="1"/>
</dbReference>
<keyword evidence="5" id="KW-0325">Glycoprotein</keyword>
<evidence type="ECO:0000256" key="2">
    <source>
        <dbReference type="ARBA" id="ARBA00022645"/>
    </source>
</evidence>
<gene>
    <name evidence="7" type="ORF">O181_017305</name>
</gene>
<dbReference type="GO" id="GO:0004185">
    <property type="term" value="F:serine-type carboxypeptidase activity"/>
    <property type="evidence" value="ECO:0007669"/>
    <property type="project" value="UniProtKB-UniRule"/>
</dbReference>
<dbReference type="PANTHER" id="PTHR11802">
    <property type="entry name" value="SERINE PROTEASE FAMILY S10 SERINE CARBOXYPEPTIDASE"/>
    <property type="match status" value="1"/>
</dbReference>
<evidence type="ECO:0000313" key="7">
    <source>
        <dbReference type="EMBL" id="MBW0477590.1"/>
    </source>
</evidence>
<dbReference type="OrthoDB" id="443318at2759"/>
<dbReference type="EMBL" id="AVOT02004868">
    <property type="protein sequence ID" value="MBW0477590.1"/>
    <property type="molecule type" value="Genomic_DNA"/>
</dbReference>
<evidence type="ECO:0000313" key="8">
    <source>
        <dbReference type="Proteomes" id="UP000765509"/>
    </source>
</evidence>
<keyword evidence="6" id="KW-0732">Signal</keyword>
<name>A0A9Q3C6I4_9BASI</name>
<dbReference type="GO" id="GO:0006508">
    <property type="term" value="P:proteolysis"/>
    <property type="evidence" value="ECO:0007669"/>
    <property type="project" value="UniProtKB-KW"/>
</dbReference>
<evidence type="ECO:0000256" key="1">
    <source>
        <dbReference type="ARBA" id="ARBA00009431"/>
    </source>
</evidence>
<comment type="similarity">
    <text evidence="1 6">Belongs to the peptidase S10 family.</text>
</comment>
<accession>A0A9Q3C6I4</accession>
<proteinExistence type="inferred from homology"/>
<dbReference type="Pfam" id="PF00450">
    <property type="entry name" value="Peptidase_S10"/>
    <property type="match status" value="1"/>
</dbReference>
<dbReference type="InterPro" id="IPR001563">
    <property type="entry name" value="Peptidase_S10"/>
</dbReference>
<keyword evidence="2 6" id="KW-0121">Carboxypeptidase</keyword>
<sequence length="478" mass="54025">MHKSIWAGFGVLFLTFSTVCANPMEKQPYVIQPTPSYLRPFQAPEAQKFLVPRQLPLMDFQIPETYAGLLDISESPQKQTSLFFWLVPSSNRETKNLILWTNGGPGCSSMLGAFTENGPVSWTSKGSKPIKNPNSWHTRAHLLYFEHPAPTGFSTGNVNITSEAQVAEYTFRFLKAFLKVFPELLDHNLYLSGESYGGYYISYMADYIYAKQAELRLQLEGTLFISALFANFDLQASVALYPYVEKRQDIFKFNSTFMSYLKERSQKCGYTDYYHKYLVFPAVKTPSPPFGSLRKDCDLWTQFWNAGGTKLDYYNIKRSITMVTPLLTNPQYFDRPDVRKAFNVHNTIPWIPCSESKLVFNGGDFHTAESSAPPAEAVLPSIIERNKRTVMVHGKLDAILPFEGAILGVQNMSWSLHQGFQRPLTNDFKVNGVSVGKHGTERGFTLVVLDEAGHLIPRDQPEASLAVVDYLIGDRTTL</sequence>
<dbReference type="SUPFAM" id="SSF53474">
    <property type="entry name" value="alpha/beta-Hydrolases"/>
    <property type="match status" value="1"/>
</dbReference>